<organism evidence="2 3">
    <name type="scientific">Chenopodium quinoa</name>
    <name type="common">Quinoa</name>
    <dbReference type="NCBI Taxonomy" id="63459"/>
    <lineage>
        <taxon>Eukaryota</taxon>
        <taxon>Viridiplantae</taxon>
        <taxon>Streptophyta</taxon>
        <taxon>Embryophyta</taxon>
        <taxon>Tracheophyta</taxon>
        <taxon>Spermatophyta</taxon>
        <taxon>Magnoliopsida</taxon>
        <taxon>eudicotyledons</taxon>
        <taxon>Gunneridae</taxon>
        <taxon>Pentapetalae</taxon>
        <taxon>Caryophyllales</taxon>
        <taxon>Chenopodiaceae</taxon>
        <taxon>Chenopodioideae</taxon>
        <taxon>Atripliceae</taxon>
        <taxon>Chenopodium</taxon>
    </lineage>
</organism>
<name>A0A803M6L6_CHEQI</name>
<reference evidence="2" key="2">
    <citation type="submission" date="2021-03" db="UniProtKB">
        <authorList>
            <consortium name="EnsemblPlants"/>
        </authorList>
    </citation>
    <scope>IDENTIFICATION</scope>
</reference>
<dbReference type="InterPro" id="IPR036375">
    <property type="entry name" value="Hemopexin-like_dom_sf"/>
</dbReference>
<keyword evidence="3" id="KW-1185">Reference proteome</keyword>
<evidence type="ECO:0000256" key="1">
    <source>
        <dbReference type="PROSITE-ProRule" id="PRU01011"/>
    </source>
</evidence>
<proteinExistence type="predicted"/>
<dbReference type="Gene3D" id="2.110.10.10">
    <property type="entry name" value="Hemopexin-like domain"/>
    <property type="match status" value="1"/>
</dbReference>
<dbReference type="PROSITE" id="PS51642">
    <property type="entry name" value="HEMOPEXIN_2"/>
    <property type="match status" value="1"/>
</dbReference>
<dbReference type="AlphaFoldDB" id="A0A803M6L6"/>
<reference evidence="2" key="1">
    <citation type="journal article" date="2017" name="Nature">
        <title>The genome of Chenopodium quinoa.</title>
        <authorList>
            <person name="Jarvis D.E."/>
            <person name="Ho Y.S."/>
            <person name="Lightfoot D.J."/>
            <person name="Schmoeckel S.M."/>
            <person name="Li B."/>
            <person name="Borm T.J.A."/>
            <person name="Ohyanagi H."/>
            <person name="Mineta K."/>
            <person name="Michell C.T."/>
            <person name="Saber N."/>
            <person name="Kharbatia N.M."/>
            <person name="Rupper R.R."/>
            <person name="Sharp A.R."/>
            <person name="Dally N."/>
            <person name="Boughton B.A."/>
            <person name="Woo Y.H."/>
            <person name="Gao G."/>
            <person name="Schijlen E.G.W.M."/>
            <person name="Guo X."/>
            <person name="Momin A.A."/>
            <person name="Negrao S."/>
            <person name="Al-Babili S."/>
            <person name="Gehring C."/>
            <person name="Roessner U."/>
            <person name="Jung C."/>
            <person name="Murphy K."/>
            <person name="Arold S.T."/>
            <person name="Gojobori T."/>
            <person name="van der Linden C.G."/>
            <person name="van Loo E.N."/>
            <person name="Jellen E.N."/>
            <person name="Maughan P.J."/>
            <person name="Tester M."/>
        </authorList>
    </citation>
    <scope>NUCLEOTIDE SEQUENCE [LARGE SCALE GENOMIC DNA]</scope>
    <source>
        <strain evidence="2">cv. PI 614886</strain>
    </source>
</reference>
<sequence length="412" mass="46737">MKVEQSDIGSMVAAENVVRFSNVCDFIALEDNDIFEKRSSESMVTISQSICIIPYEGGGEIKKKIWMEYRIKRRKSQIHQQNKWKQISLWNGSMRKSILIVFIQNEYVVISYDSESPSKDQLVCGPLMICDGFPELYSTKFSDRGIDFAFGCHDVDEAFLFSCYECTKIKYSPITFTGEVIIENRRYKEMFPCLKKINFGDPLYTAAFESTVANEAYILYNSRYVLFNYSEKKLTATGLITELFPCLCKTFFTSDIEAAFASHKRNQVYLFKGNSYVLIQYNPANADDSKIIFGPEEVVPTKWPSLSDFVPYKNIGFDSAEPRTWTALWGSNGYIKAPLGGEGGYGESGVFSVAEEGVKKPIFTAQNVFPVKDVYPLNLTKEDMKKIPTAASFPDDVVIKISSFKRERTTPG</sequence>
<accession>A0A803M6L6</accession>
<dbReference type="EnsemblPlants" id="AUR62024089-RA">
    <property type="protein sequence ID" value="AUR62024089-RA:cds"/>
    <property type="gene ID" value="AUR62024089"/>
</dbReference>
<dbReference type="Gramene" id="AUR62024089-RA">
    <property type="protein sequence ID" value="AUR62024089-RA:cds"/>
    <property type="gene ID" value="AUR62024089"/>
</dbReference>
<evidence type="ECO:0000313" key="2">
    <source>
        <dbReference type="EnsemblPlants" id="AUR62024089-RA:cds"/>
    </source>
</evidence>
<evidence type="ECO:0000313" key="3">
    <source>
        <dbReference type="Proteomes" id="UP000596660"/>
    </source>
</evidence>
<protein>
    <submittedName>
        <fullName evidence="2">Uncharacterized protein</fullName>
    </submittedName>
</protein>
<dbReference type="SUPFAM" id="SSF50923">
    <property type="entry name" value="Hemopexin-like domain"/>
    <property type="match status" value="1"/>
</dbReference>
<dbReference type="InterPro" id="IPR018487">
    <property type="entry name" value="Hemopexin-like_repeat"/>
</dbReference>
<feature type="repeat" description="Hemopexin" evidence="1">
    <location>
        <begin position="253"/>
        <end position="306"/>
    </location>
</feature>
<dbReference type="Proteomes" id="UP000596660">
    <property type="component" value="Unplaced"/>
</dbReference>